<proteinExistence type="predicted"/>
<name>A0A8H4J6A3_9PEZI</name>
<dbReference type="GO" id="GO:0004674">
    <property type="term" value="F:protein serine/threonine kinase activity"/>
    <property type="evidence" value="ECO:0007669"/>
    <property type="project" value="TreeGrafter"/>
</dbReference>
<keyword evidence="3" id="KW-1185">Reference proteome</keyword>
<dbReference type="CDD" id="cd00180">
    <property type="entry name" value="PKc"/>
    <property type="match status" value="1"/>
</dbReference>
<dbReference type="GO" id="GO:0000776">
    <property type="term" value="C:kinetochore"/>
    <property type="evidence" value="ECO:0007669"/>
    <property type="project" value="TreeGrafter"/>
</dbReference>
<evidence type="ECO:0000313" key="3">
    <source>
        <dbReference type="Proteomes" id="UP000572817"/>
    </source>
</evidence>
<dbReference type="InterPro" id="IPR000719">
    <property type="entry name" value="Prot_kinase_dom"/>
</dbReference>
<evidence type="ECO:0000259" key="1">
    <source>
        <dbReference type="PROSITE" id="PS50011"/>
    </source>
</evidence>
<dbReference type="GO" id="GO:0007052">
    <property type="term" value="P:mitotic spindle organization"/>
    <property type="evidence" value="ECO:0007669"/>
    <property type="project" value="TreeGrafter"/>
</dbReference>
<comment type="caution">
    <text evidence="2">The sequence shown here is derived from an EMBL/GenBank/DDBJ whole genome shotgun (WGS) entry which is preliminary data.</text>
</comment>
<dbReference type="InterPro" id="IPR011009">
    <property type="entry name" value="Kinase-like_dom_sf"/>
</dbReference>
<dbReference type="AlphaFoldDB" id="A0A8H4J6A3"/>
<organism evidence="2 3">
    <name type="scientific">Botryosphaeria dothidea</name>
    <dbReference type="NCBI Taxonomy" id="55169"/>
    <lineage>
        <taxon>Eukaryota</taxon>
        <taxon>Fungi</taxon>
        <taxon>Dikarya</taxon>
        <taxon>Ascomycota</taxon>
        <taxon>Pezizomycotina</taxon>
        <taxon>Dothideomycetes</taxon>
        <taxon>Dothideomycetes incertae sedis</taxon>
        <taxon>Botryosphaeriales</taxon>
        <taxon>Botryosphaeriaceae</taxon>
        <taxon>Botryosphaeria</taxon>
    </lineage>
</organism>
<dbReference type="GO" id="GO:0005524">
    <property type="term" value="F:ATP binding"/>
    <property type="evidence" value="ECO:0007669"/>
    <property type="project" value="InterPro"/>
</dbReference>
<dbReference type="GO" id="GO:0005737">
    <property type="term" value="C:cytoplasm"/>
    <property type="evidence" value="ECO:0007669"/>
    <property type="project" value="TreeGrafter"/>
</dbReference>
<gene>
    <name evidence="2" type="ORF">GTA08_BOTSDO11836</name>
</gene>
<dbReference type="Proteomes" id="UP000572817">
    <property type="component" value="Unassembled WGS sequence"/>
</dbReference>
<evidence type="ECO:0000313" key="2">
    <source>
        <dbReference type="EMBL" id="KAF4312562.1"/>
    </source>
</evidence>
<dbReference type="InterPro" id="IPR008271">
    <property type="entry name" value="Ser/Thr_kinase_AS"/>
</dbReference>
<dbReference type="SUPFAM" id="SSF56112">
    <property type="entry name" value="Protein kinase-like (PK-like)"/>
    <property type="match status" value="1"/>
</dbReference>
<dbReference type="Pfam" id="PF00069">
    <property type="entry name" value="Pkinase"/>
    <property type="match status" value="1"/>
</dbReference>
<protein>
    <recommendedName>
        <fullName evidence="1">Protein kinase domain-containing protein</fullName>
    </recommendedName>
</protein>
<dbReference type="PROSITE" id="PS00108">
    <property type="entry name" value="PROTEIN_KINASE_ST"/>
    <property type="match status" value="1"/>
</dbReference>
<dbReference type="PANTHER" id="PTHR24345">
    <property type="entry name" value="SERINE/THREONINE-PROTEIN KINASE PLK"/>
    <property type="match status" value="1"/>
</dbReference>
<sequence length="698" mass="77364">MVLKEIRIHRRLEHRHITSVVGTFTRGKYSCGILLQPVADYDLGEYLHRVLDKLEYHRSIAEDVKLLSCSFGCLASGLAYLHWQKIKHKDIKPANILIHGESVLLTDFGISTEFSPNDRSTSTGPTAFSREWAAPEVLTSDLARNTSADVFSLGCVFVEILTVMAGMSLSDFKELRQKAGDSTYANNIETTLHWIFQHGNGTQDPAFQTLASENAPDSSCNACDIRDIAGADRPQQVDFGGRNLDGQGCTQCSGALSTSSQELKALLDPASHHDKLDALKRRVARQFQLHGSRSLEDKDCLFSSVVSIQGCADNLGQVQKGVCLMQQEGFCDSKFSILIADPTRRAVAQTLIFQRADIDEVRNRLQLLSFYSGSEQGALTQIYEELVAFIRTLLSPLSLGPMNVAQVDSDAESKPRLLLEHACNALYAVLSLGLISYAGYHVSDLDHTIFGTQLEDNQGLFITQTIFLHRRPLACLGDLVGSSAWIFGPRDLDHEDPYWVSIDLDNLTDLWGPAWAAPSKMDPNLYQEIYTERGIIYPVSGSPGQEVLENEIPCHWKPLSTLAKIDRVEQALSAKGITMKESPQLNAFSILLIGKLQEPEYASSEVQVIEDSIQQGHEHQQSLGNLIVNEYCRVSIRDILEQRREHIHLTGTSQASYESDAYQVSGSVSKIVSIGVSKTWKRTKGTVYKESILERGAS</sequence>
<dbReference type="GO" id="GO:0005634">
    <property type="term" value="C:nucleus"/>
    <property type="evidence" value="ECO:0007669"/>
    <property type="project" value="TreeGrafter"/>
</dbReference>
<dbReference type="Gene3D" id="1.10.510.10">
    <property type="entry name" value="Transferase(Phosphotransferase) domain 1"/>
    <property type="match status" value="1"/>
</dbReference>
<dbReference type="OrthoDB" id="4062651at2759"/>
<feature type="domain" description="Protein kinase" evidence="1">
    <location>
        <begin position="1"/>
        <end position="293"/>
    </location>
</feature>
<dbReference type="PROSITE" id="PS50011">
    <property type="entry name" value="PROTEIN_KINASE_DOM"/>
    <property type="match status" value="1"/>
</dbReference>
<dbReference type="PANTHER" id="PTHR24345:SF93">
    <property type="entry name" value="SERINE_THREONINE-PROTEIN KINASE PLK1"/>
    <property type="match status" value="1"/>
</dbReference>
<dbReference type="EMBL" id="WWBZ02000002">
    <property type="protein sequence ID" value="KAF4312562.1"/>
    <property type="molecule type" value="Genomic_DNA"/>
</dbReference>
<accession>A0A8H4J6A3</accession>
<dbReference type="GO" id="GO:0000922">
    <property type="term" value="C:spindle pole"/>
    <property type="evidence" value="ECO:0007669"/>
    <property type="project" value="TreeGrafter"/>
</dbReference>
<dbReference type="SMART" id="SM00220">
    <property type="entry name" value="S_TKc"/>
    <property type="match status" value="1"/>
</dbReference>
<reference evidence="2" key="1">
    <citation type="submission" date="2020-04" db="EMBL/GenBank/DDBJ databases">
        <title>Genome Assembly and Annotation of Botryosphaeria dothidea sdau 11-99, a Latent Pathogen of Apple Fruit Ring Rot in China.</title>
        <authorList>
            <person name="Yu C."/>
            <person name="Diao Y."/>
            <person name="Lu Q."/>
            <person name="Zhao J."/>
            <person name="Cui S."/>
            <person name="Peng C."/>
            <person name="He B."/>
            <person name="Liu H."/>
        </authorList>
    </citation>
    <scope>NUCLEOTIDE SEQUENCE [LARGE SCALE GENOMIC DNA]</scope>
    <source>
        <strain evidence="2">Sdau11-99</strain>
    </source>
</reference>